<evidence type="ECO:0000313" key="4">
    <source>
        <dbReference type="EMBL" id="AJD82879.1"/>
    </source>
</evidence>
<dbReference type="GO" id="GO:0004527">
    <property type="term" value="F:exonuclease activity"/>
    <property type="evidence" value="ECO:0007669"/>
    <property type="project" value="UniProtKB-KW"/>
</dbReference>
<dbReference type="GO" id="GO:0039693">
    <property type="term" value="P:viral DNA genome replication"/>
    <property type="evidence" value="ECO:0007669"/>
    <property type="project" value="UniProtKB-KW"/>
</dbReference>
<sequence>MKVHTDRATCDFETRSRADLLVVGADKYARDESTEAICLSFLLPGEDPDKDGVHEWWNPYVTGFDLPPDNAYYFKHLMAWVRKGGKVEAHNWGFEHAIWNNVCVPALGWEPLPISQGICSAAKGAYYALPRSLDMIAKALQIKDQNGELVEKDLEGWKLMMKLSRPDANGMFTGTEGEFRRLISYCSTDVRTEHYVSCALPDIPKKEQEIWELDQVINTRGLYLDREMAQAALEIDEEFSANLRSKLPELTDGMADKPTQRARIKAWCETQSVKLKDTKGTTVDRVLADPKVPDVVKQVLIILRMGNRTSTAKYRAMLDMVCDDNRMRGSMMYHGATTGRWSGKGLQPHNFPRGDIKGTTGIKDIEEAMEAARRDILYGLEWLSMVYDDVGKLLSDALRGAICAPPGKKLVVCDFAAIEGRVLPWLANDQELLDVFRRGDDVYCFMANAIYGYKTHKSTHPDERFVGKQAILGLGFGMGAKRFLADLAEKFDVHLPKKFIANVVKVYRTERKPIVKFWKDIEECAIAAVQTGKPVEMPEGKLTWYTKKYEGVGIFLHCKLPSGRSLSYPFPLLRKDATYFFDVKRTVQTPEGDTVSETDSIRISVPNGKDLAVRAFREAKRIAQLEDVELMVTLQDVVNKEPSLKLTLTFMVMNATTKQWERTSTYGGMLTENVTQAVARDCMAWSMLRLEAFPFYELVLSVHDEAVGEAPLDDPRASYKHMEEEMARGEDWSEGLPIAVEGWEGRMYRK</sequence>
<dbReference type="PANTHER" id="PTHR10133">
    <property type="entry name" value="DNA POLYMERASE I"/>
    <property type="match status" value="1"/>
</dbReference>
<protein>
    <submittedName>
        <fullName evidence="4">Bifunctional 3'-5' exonuclease/DNA polymerase</fullName>
    </submittedName>
</protein>
<name>A0A0B5A4I4_9CAUD</name>
<dbReference type="Gene3D" id="1.10.150.20">
    <property type="entry name" value="5' to 3' exonuclease, C-terminal subdomain"/>
    <property type="match status" value="1"/>
</dbReference>
<dbReference type="InterPro" id="IPR002298">
    <property type="entry name" value="DNA_polymerase_A"/>
</dbReference>
<dbReference type="OrthoDB" id="5706at10239"/>
<feature type="domain" description="DNA-directed DNA polymerase family A palm" evidence="3">
    <location>
        <begin position="395"/>
        <end position="714"/>
    </location>
</feature>
<dbReference type="SMART" id="SM00482">
    <property type="entry name" value="POLAc"/>
    <property type="match status" value="1"/>
</dbReference>
<keyword evidence="4" id="KW-0269">Exonuclease</keyword>
<dbReference type="Proteomes" id="UP000031726">
    <property type="component" value="Segment"/>
</dbReference>
<dbReference type="PANTHER" id="PTHR10133:SF27">
    <property type="entry name" value="DNA POLYMERASE NU"/>
    <property type="match status" value="1"/>
</dbReference>
<dbReference type="GO" id="GO:0003677">
    <property type="term" value="F:DNA binding"/>
    <property type="evidence" value="ECO:0007669"/>
    <property type="project" value="InterPro"/>
</dbReference>
<evidence type="ECO:0000256" key="1">
    <source>
        <dbReference type="ARBA" id="ARBA00022705"/>
    </source>
</evidence>
<organism evidence="4 5">
    <name type="scientific">Achromobacter phage 83-24</name>
    <dbReference type="NCBI Taxonomy" id="1589747"/>
    <lineage>
        <taxon>Viruses</taxon>
        <taxon>Duplodnaviria</taxon>
        <taxon>Heunggongvirae</taxon>
        <taxon>Uroviricota</taxon>
        <taxon>Caudoviricetes</taxon>
        <taxon>Steinhofvirus</taxon>
        <taxon>Steinhofvirus sv8324</taxon>
    </lineage>
</organism>
<dbReference type="InterPro" id="IPR043502">
    <property type="entry name" value="DNA/RNA_pol_sf"/>
</dbReference>
<dbReference type="SUPFAM" id="SSF56672">
    <property type="entry name" value="DNA/RNA polymerases"/>
    <property type="match status" value="1"/>
</dbReference>
<dbReference type="GO" id="GO:0006261">
    <property type="term" value="P:DNA-templated DNA replication"/>
    <property type="evidence" value="ECO:0007669"/>
    <property type="project" value="InterPro"/>
</dbReference>
<dbReference type="RefSeq" id="YP_009201780.1">
    <property type="nucleotide sequence ID" value="NC_028834.1"/>
</dbReference>
<dbReference type="GeneID" id="26628952"/>
<dbReference type="GO" id="GO:0003887">
    <property type="term" value="F:DNA-directed DNA polymerase activity"/>
    <property type="evidence" value="ECO:0007669"/>
    <property type="project" value="InterPro"/>
</dbReference>
<dbReference type="GO" id="GO:0006302">
    <property type="term" value="P:double-strand break repair"/>
    <property type="evidence" value="ECO:0007669"/>
    <property type="project" value="TreeGrafter"/>
</dbReference>
<dbReference type="KEGG" id="vg:26628952"/>
<dbReference type="Pfam" id="PF00476">
    <property type="entry name" value="DNA_pol_A"/>
    <property type="match status" value="1"/>
</dbReference>
<dbReference type="InterPro" id="IPR001098">
    <property type="entry name" value="DNA-dir_DNA_pol_A_palm_dom"/>
</dbReference>
<keyword evidence="4" id="KW-0378">Hydrolase</keyword>
<reference evidence="4 5" key="1">
    <citation type="submission" date="2014-11" db="EMBL/GenBank/DDBJ databases">
        <title>Characterization and genome comparisons of three Achromobacter phages of the Siphoviridae family.</title>
        <authorList>
            <person name="Dreiseikelmann B."/>
            <person name="Bunk B."/>
            <person name="Rohde M."/>
            <person name="Wittmann J."/>
        </authorList>
    </citation>
    <scope>NUCLEOTIDE SEQUENCE [LARGE SCALE GENOMIC DNA]</scope>
</reference>
<keyword evidence="5" id="KW-1185">Reference proteome</keyword>
<evidence type="ECO:0000259" key="3">
    <source>
        <dbReference type="SMART" id="SM00482"/>
    </source>
</evidence>
<keyword evidence="4" id="KW-0540">Nuclease</keyword>
<evidence type="ECO:0000313" key="5">
    <source>
        <dbReference type="Proteomes" id="UP000031726"/>
    </source>
</evidence>
<dbReference type="EMBL" id="KP202970">
    <property type="protein sequence ID" value="AJD82879.1"/>
    <property type="molecule type" value="Genomic_DNA"/>
</dbReference>
<gene>
    <name evidence="4" type="ORF">JWAP_00046</name>
</gene>
<proteinExistence type="predicted"/>
<accession>A0A0B5A4I4</accession>
<evidence type="ECO:0000256" key="2">
    <source>
        <dbReference type="ARBA" id="ARBA00023109"/>
    </source>
</evidence>
<keyword evidence="1" id="KW-0235">DNA replication</keyword>
<keyword evidence="2" id="KW-1194">Viral DNA replication</keyword>